<feature type="transmembrane region" description="Helical" evidence="6">
    <location>
        <begin position="16"/>
        <end position="38"/>
    </location>
</feature>
<accession>A0A158R1D2</accession>
<keyword evidence="6" id="KW-0812">Transmembrane</keyword>
<dbReference type="Gene3D" id="2.10.70.10">
    <property type="entry name" value="Complement Module, domain 1"/>
    <property type="match status" value="8"/>
</dbReference>
<evidence type="ECO:0000256" key="5">
    <source>
        <dbReference type="PROSITE-ProRule" id="PRU00302"/>
    </source>
</evidence>
<feature type="disulfide bond" evidence="5">
    <location>
        <begin position="379"/>
        <end position="422"/>
    </location>
</feature>
<evidence type="ECO:0000256" key="2">
    <source>
        <dbReference type="ARBA" id="ARBA00022737"/>
    </source>
</evidence>
<evidence type="ECO:0000313" key="8">
    <source>
        <dbReference type="EMBL" id="VDL77146.1"/>
    </source>
</evidence>
<keyword evidence="6" id="KW-0472">Membrane</keyword>
<reference evidence="8 9" key="2">
    <citation type="submission" date="2018-11" db="EMBL/GenBank/DDBJ databases">
        <authorList>
            <consortium name="Pathogen Informatics"/>
        </authorList>
    </citation>
    <scope>NUCLEOTIDE SEQUENCE [LARGE SCALE GENOMIC DNA]</scope>
</reference>
<evidence type="ECO:0000256" key="6">
    <source>
        <dbReference type="SAM" id="Phobius"/>
    </source>
</evidence>
<keyword evidence="1 5" id="KW-0768">Sushi</keyword>
<dbReference type="EMBL" id="UYSL01021077">
    <property type="protein sequence ID" value="VDL77146.1"/>
    <property type="molecule type" value="Genomic_DNA"/>
</dbReference>
<dbReference type="PANTHER" id="PTHR19325">
    <property type="entry name" value="COMPLEMENT COMPONENT-RELATED SUSHI DOMAIN-CONTAINING"/>
    <property type="match status" value="1"/>
</dbReference>
<gene>
    <name evidence="8" type="ORF">NBR_LOCUS13557</name>
</gene>
<feature type="domain" description="Sushi" evidence="7">
    <location>
        <begin position="754"/>
        <end position="816"/>
    </location>
</feature>
<dbReference type="AlphaFoldDB" id="A0A158R1D2"/>
<name>A0A158R1D2_NIPBR</name>
<reference evidence="10" key="1">
    <citation type="submission" date="2016-04" db="UniProtKB">
        <authorList>
            <consortium name="WormBaseParasite"/>
        </authorList>
    </citation>
    <scope>IDENTIFICATION</scope>
</reference>
<evidence type="ECO:0000256" key="4">
    <source>
        <dbReference type="ARBA" id="ARBA00023180"/>
    </source>
</evidence>
<feature type="domain" description="Sushi" evidence="7">
    <location>
        <begin position="377"/>
        <end position="438"/>
    </location>
</feature>
<keyword evidence="2" id="KW-0677">Repeat</keyword>
<evidence type="ECO:0000259" key="7">
    <source>
        <dbReference type="PROSITE" id="PS50923"/>
    </source>
</evidence>
<dbReference type="Proteomes" id="UP000271162">
    <property type="component" value="Unassembled WGS sequence"/>
</dbReference>
<dbReference type="Pfam" id="PF00084">
    <property type="entry name" value="Sushi"/>
    <property type="match status" value="8"/>
</dbReference>
<evidence type="ECO:0000256" key="3">
    <source>
        <dbReference type="ARBA" id="ARBA00023157"/>
    </source>
</evidence>
<dbReference type="InterPro" id="IPR050350">
    <property type="entry name" value="Compl-Cell_Adhes-Reg"/>
</dbReference>
<proteinExistence type="predicted"/>
<feature type="disulfide bond" evidence="5">
    <location>
        <begin position="549"/>
        <end position="576"/>
    </location>
</feature>
<dbReference type="STRING" id="27835.A0A158R1D2"/>
<feature type="domain" description="Sushi" evidence="7">
    <location>
        <begin position="527"/>
        <end position="578"/>
    </location>
</feature>
<protein>
    <submittedName>
        <fullName evidence="10">Sushi domain-containing protein</fullName>
    </submittedName>
</protein>
<sequence>MYSTDPVLLAYPRKTIAVIDVMSLAMFALLPIVVHVIFAQSPECPVSRSPSQLAAVTVWTRRSNGSDVYRISDEDLTDEGFQRASNDRKDVVVLLARSPGACTFGPCTLQLSTNIRQSDGAISHQENVFGIPYGFTDTNNSFYCARRMGDCGAQQPIFRYTRGYGESLVYAHSLDPLATFPGYSRDPKVLCYGWADSGSVIRPVSNDKNCLAVNAIANGRVTYSTAASSFYSVGTTATLTCDDGYVGGGQSTVMCVKSETRLNHGSSAAVSSAALECAALGTIANGHLIYNTLAIGDGQARKGKLHNAKPGPSGHRGTVVAMYARSATTVPTRRFVKGTRATVLCNLGFHVFGSADAICEDGRWSRKVGTCQSNFSPKCPSINVPLPGKVTYSSLAPYVPPTSATLTCDLGLVVSGVSSLVCTEDGWLPPTGFGACRAATRTKRQATTGATCPAANVDGGITMYIQSNVAIPYSTGTTVFVMCNLGNALQGSTSAMCQNGVWTPALGVNSGSAGSQCLAMAVPANGLVSYSPNGTGGSYTTGTVATLSCNLGFTISGSLSSTCSAGTWIPAVLGTCNPGLGGLGSNSIDSCPNPTVTNGMITYSTGSVFDTTRPSGTSATLSCNFGFTLTGSSTSSCFSGVWNPKIGNCTSSSSTGGGLSQQCPYMLPPFGSTIAYSIAVTTGLSVSTCTDGQWTPPSLGICSLGTGTGGIGTTCSAMFPPFGGTLSYSTGGSFGPFSSGTTVTLTCTNGVVSGTCSALFQPFGGILTYSTGSSTGPFASGSTVTLSCLGGFPTGSSFATCSNGQWSPPALGTCSTTGGTGGTGGVTCPALPTPWSGTLSYSTGSTMGPFSSGTSVTLTCTSGLVTGSSYATCSNGQWSPSTLGTCSSTGGSTGGLTCFALFPPIGGTLSYSTGSSTGPFNSGTTVTVPPTLPAQMVNGLRPPSAPARLLAPAQDEVVAQCHPHGREIDSCLRTAKVGQRAKGNSSV</sequence>
<keyword evidence="3 5" id="KW-1015">Disulfide bond</keyword>
<dbReference type="PROSITE" id="PS50923">
    <property type="entry name" value="SUSHI"/>
    <property type="match status" value="7"/>
</dbReference>
<dbReference type="SMART" id="SM00032">
    <property type="entry name" value="CCP"/>
    <property type="match status" value="8"/>
</dbReference>
<comment type="caution">
    <text evidence="5">Lacks conserved residue(s) required for the propagation of feature annotation.</text>
</comment>
<dbReference type="SUPFAM" id="SSF57535">
    <property type="entry name" value="Complement control module/SCR domain"/>
    <property type="match status" value="8"/>
</dbReference>
<keyword evidence="6" id="KW-1133">Transmembrane helix</keyword>
<evidence type="ECO:0000313" key="10">
    <source>
        <dbReference type="WBParaSite" id="NBR_0001355601-mRNA-1"/>
    </source>
</evidence>
<dbReference type="InterPro" id="IPR035976">
    <property type="entry name" value="Sushi/SCR/CCP_sf"/>
</dbReference>
<dbReference type="PANTHER" id="PTHR19325:SF575">
    <property type="entry name" value="LOCOMOTION-RELATED PROTEIN HIKARU GENKI"/>
    <property type="match status" value="1"/>
</dbReference>
<dbReference type="InterPro" id="IPR000436">
    <property type="entry name" value="Sushi_SCR_CCP_dom"/>
</dbReference>
<dbReference type="CDD" id="cd00033">
    <property type="entry name" value="CCP"/>
    <property type="match status" value="7"/>
</dbReference>
<organism evidence="10">
    <name type="scientific">Nippostrongylus brasiliensis</name>
    <name type="common">Rat hookworm</name>
    <dbReference type="NCBI Taxonomy" id="27835"/>
    <lineage>
        <taxon>Eukaryota</taxon>
        <taxon>Metazoa</taxon>
        <taxon>Ecdysozoa</taxon>
        <taxon>Nematoda</taxon>
        <taxon>Chromadorea</taxon>
        <taxon>Rhabditida</taxon>
        <taxon>Rhabditina</taxon>
        <taxon>Rhabditomorpha</taxon>
        <taxon>Strongyloidea</taxon>
        <taxon>Heligmosomidae</taxon>
        <taxon>Nippostrongylus</taxon>
    </lineage>
</organism>
<feature type="domain" description="Sushi" evidence="7">
    <location>
        <begin position="450"/>
        <end position="519"/>
    </location>
</feature>
<evidence type="ECO:0000313" key="9">
    <source>
        <dbReference type="Proteomes" id="UP000271162"/>
    </source>
</evidence>
<feature type="domain" description="Sushi" evidence="7">
    <location>
        <begin position="589"/>
        <end position="651"/>
    </location>
</feature>
<keyword evidence="9" id="KW-1185">Reference proteome</keyword>
<keyword evidence="4" id="KW-0325">Glycoprotein</keyword>
<feature type="domain" description="Sushi" evidence="7">
    <location>
        <begin position="325"/>
        <end position="373"/>
    </location>
</feature>
<evidence type="ECO:0000256" key="1">
    <source>
        <dbReference type="ARBA" id="ARBA00022659"/>
    </source>
</evidence>
<feature type="domain" description="Sushi" evidence="7">
    <location>
        <begin position="826"/>
        <end position="888"/>
    </location>
</feature>
<dbReference type="WBParaSite" id="NBR_0001355601-mRNA-1">
    <property type="protein sequence ID" value="NBR_0001355601-mRNA-1"/>
    <property type="gene ID" value="NBR_0001355601"/>
</dbReference>
<dbReference type="OMA" id="SFYCARR"/>